<dbReference type="Pfam" id="PF00301">
    <property type="entry name" value="Rubredoxin"/>
    <property type="match status" value="1"/>
</dbReference>
<dbReference type="PRINTS" id="PR00163">
    <property type="entry name" value="RUBREDOXIN"/>
</dbReference>
<dbReference type="InterPro" id="IPR018527">
    <property type="entry name" value="Rubredoxin_Fe_BS"/>
</dbReference>
<dbReference type="InterPro" id="IPR024934">
    <property type="entry name" value="Rubredoxin-like_dom"/>
</dbReference>
<dbReference type="EMBL" id="JACCJZ010000018">
    <property type="protein sequence ID" value="NYZ63368.1"/>
    <property type="molecule type" value="Genomic_DNA"/>
</dbReference>
<comment type="cofactor">
    <cofactor evidence="1 9">
        <name>Fe(3+)</name>
        <dbReference type="ChEBI" id="CHEBI:29034"/>
    </cofactor>
</comment>
<dbReference type="PANTHER" id="PTHR47627:SF1">
    <property type="entry name" value="RUBREDOXIN-1-RELATED"/>
    <property type="match status" value="1"/>
</dbReference>
<protein>
    <recommendedName>
        <fullName evidence="9">Rubredoxin</fullName>
    </recommendedName>
</protein>
<dbReference type="Proteomes" id="UP000589896">
    <property type="component" value="Unassembled WGS sequence"/>
</dbReference>
<dbReference type="PROSITE" id="PS00202">
    <property type="entry name" value="RUBREDOXIN"/>
    <property type="match status" value="1"/>
</dbReference>
<proteinExistence type="inferred from homology"/>
<keyword evidence="7 9" id="KW-0249">Electron transport</keyword>
<comment type="caution">
    <text evidence="11">The sequence shown here is derived from an EMBL/GenBank/DDBJ whole genome shotgun (WGS) entry which is preliminary data.</text>
</comment>
<keyword evidence="6 9" id="KW-0479">Metal-binding</keyword>
<dbReference type="InterPro" id="IPR024935">
    <property type="entry name" value="Rubredoxin_dom"/>
</dbReference>
<dbReference type="Gene3D" id="2.20.28.10">
    <property type="match status" value="1"/>
</dbReference>
<gene>
    <name evidence="11" type="ORF">H0E82_11440</name>
</gene>
<dbReference type="PANTHER" id="PTHR47627">
    <property type="entry name" value="RUBREDOXIN"/>
    <property type="match status" value="1"/>
</dbReference>
<evidence type="ECO:0000313" key="12">
    <source>
        <dbReference type="Proteomes" id="UP000589896"/>
    </source>
</evidence>
<dbReference type="CDD" id="cd00730">
    <property type="entry name" value="rubredoxin"/>
    <property type="match status" value="1"/>
</dbReference>
<sequence>MPRADHYPMNDSTTQTAFRTWMCVVCGFIYDEAVGIPDEGIVAGTRWEDVPDTWTCPDCGVTKDDFEMMVV</sequence>
<comment type="pathway">
    <text evidence="3">Hydrocarbon metabolism; alkane degradation.</text>
</comment>
<evidence type="ECO:0000256" key="4">
    <source>
        <dbReference type="ARBA" id="ARBA00005337"/>
    </source>
</evidence>
<dbReference type="InterPro" id="IPR050526">
    <property type="entry name" value="Rubredoxin_ET"/>
</dbReference>
<evidence type="ECO:0000256" key="6">
    <source>
        <dbReference type="ARBA" id="ARBA00022723"/>
    </source>
</evidence>
<accession>A0A7Z0U0K2</accession>
<keyword evidence="5" id="KW-0813">Transport</keyword>
<evidence type="ECO:0000256" key="8">
    <source>
        <dbReference type="ARBA" id="ARBA00023004"/>
    </source>
</evidence>
<dbReference type="GO" id="GO:0043448">
    <property type="term" value="P:alkane catabolic process"/>
    <property type="evidence" value="ECO:0007669"/>
    <property type="project" value="TreeGrafter"/>
</dbReference>
<dbReference type="PROSITE" id="PS50903">
    <property type="entry name" value="RUBREDOXIN_LIKE"/>
    <property type="match status" value="1"/>
</dbReference>
<evidence type="ECO:0000256" key="3">
    <source>
        <dbReference type="ARBA" id="ARBA00004933"/>
    </source>
</evidence>
<dbReference type="AlphaFoldDB" id="A0A7Z0U0K2"/>
<evidence type="ECO:0000313" key="11">
    <source>
        <dbReference type="EMBL" id="NYZ63368.1"/>
    </source>
</evidence>
<comment type="similarity">
    <text evidence="4 9">Belongs to the rubredoxin family.</text>
</comment>
<comment type="function">
    <text evidence="2">Involved in the hydrocarbon hydroxylating system, which transfers electrons from NADH to rubredoxin reductase and then through rubredoxin to alkane 1 monooxygenase.</text>
</comment>
<dbReference type="SUPFAM" id="SSF57802">
    <property type="entry name" value="Rubredoxin-like"/>
    <property type="match status" value="1"/>
</dbReference>
<dbReference type="GO" id="GO:0005506">
    <property type="term" value="F:iron ion binding"/>
    <property type="evidence" value="ECO:0007669"/>
    <property type="project" value="UniProtKB-UniRule"/>
</dbReference>
<dbReference type="GO" id="GO:0009055">
    <property type="term" value="F:electron transfer activity"/>
    <property type="evidence" value="ECO:0007669"/>
    <property type="project" value="TreeGrafter"/>
</dbReference>
<reference evidence="11 12" key="1">
    <citation type="submission" date="2020-07" db="EMBL/GenBank/DDBJ databases">
        <title>isolation of Luteimonas sp. SJ-16.</title>
        <authorList>
            <person name="Huang X.-X."/>
            <person name="Xu L."/>
            <person name="Sun J.-Q."/>
        </authorList>
    </citation>
    <scope>NUCLEOTIDE SEQUENCE [LARGE SCALE GENOMIC DNA]</scope>
    <source>
        <strain evidence="11 12">SJ-16</strain>
    </source>
</reference>
<feature type="domain" description="Rubredoxin-like" evidence="10">
    <location>
        <begin position="18"/>
        <end position="69"/>
    </location>
</feature>
<keyword evidence="8 9" id="KW-0408">Iron</keyword>
<evidence type="ECO:0000256" key="5">
    <source>
        <dbReference type="ARBA" id="ARBA00022448"/>
    </source>
</evidence>
<dbReference type="FunFam" id="2.20.28.10:FF:000001">
    <property type="entry name" value="Rubredoxin"/>
    <property type="match status" value="1"/>
</dbReference>
<evidence type="ECO:0000259" key="10">
    <source>
        <dbReference type="PROSITE" id="PS50903"/>
    </source>
</evidence>
<name>A0A7Z0U0K2_9GAMM</name>
<evidence type="ECO:0000256" key="9">
    <source>
        <dbReference type="RuleBase" id="RU003820"/>
    </source>
</evidence>
<evidence type="ECO:0000256" key="1">
    <source>
        <dbReference type="ARBA" id="ARBA00001965"/>
    </source>
</evidence>
<keyword evidence="12" id="KW-1185">Reference proteome</keyword>
<evidence type="ECO:0000256" key="2">
    <source>
        <dbReference type="ARBA" id="ARBA00002792"/>
    </source>
</evidence>
<evidence type="ECO:0000256" key="7">
    <source>
        <dbReference type="ARBA" id="ARBA00022982"/>
    </source>
</evidence>
<organism evidence="11 12">
    <name type="scientific">Luteimonas deserti</name>
    <dbReference type="NCBI Taxonomy" id="2752306"/>
    <lineage>
        <taxon>Bacteria</taxon>
        <taxon>Pseudomonadati</taxon>
        <taxon>Pseudomonadota</taxon>
        <taxon>Gammaproteobacteria</taxon>
        <taxon>Lysobacterales</taxon>
        <taxon>Lysobacteraceae</taxon>
        <taxon>Luteimonas</taxon>
    </lineage>
</organism>